<proteinExistence type="predicted"/>
<accession>A0ABW5LAF2</accession>
<gene>
    <name evidence="1" type="ORF">ACFSQW_22170</name>
</gene>
<protein>
    <recommendedName>
        <fullName evidence="3">Lasso RiPP family leader peptide-containing protein</fullName>
    </recommendedName>
</protein>
<dbReference type="Proteomes" id="UP001597440">
    <property type="component" value="Unassembled WGS sequence"/>
</dbReference>
<name>A0ABW5LAF2_9SPHI</name>
<dbReference type="EMBL" id="JBHULD010000025">
    <property type="protein sequence ID" value="MFD2557113.1"/>
    <property type="molecule type" value="Genomic_DNA"/>
</dbReference>
<reference evidence="2" key="1">
    <citation type="journal article" date="2019" name="Int. J. Syst. Evol. Microbiol.">
        <title>The Global Catalogue of Microorganisms (GCM) 10K type strain sequencing project: providing services to taxonomists for standard genome sequencing and annotation.</title>
        <authorList>
            <consortium name="The Broad Institute Genomics Platform"/>
            <consortium name="The Broad Institute Genome Sequencing Center for Infectious Disease"/>
            <person name="Wu L."/>
            <person name="Ma J."/>
        </authorList>
    </citation>
    <scope>NUCLEOTIDE SEQUENCE [LARGE SCALE GENOMIC DNA]</scope>
    <source>
        <strain evidence="2">KCTC 52298</strain>
    </source>
</reference>
<keyword evidence="2" id="KW-1185">Reference proteome</keyword>
<organism evidence="1 2">
    <name type="scientific">Sphingobacterium tabacisoli</name>
    <dbReference type="NCBI Taxonomy" id="2044855"/>
    <lineage>
        <taxon>Bacteria</taxon>
        <taxon>Pseudomonadati</taxon>
        <taxon>Bacteroidota</taxon>
        <taxon>Sphingobacteriia</taxon>
        <taxon>Sphingobacteriales</taxon>
        <taxon>Sphingobacteriaceae</taxon>
        <taxon>Sphingobacterium</taxon>
    </lineage>
</organism>
<evidence type="ECO:0000313" key="2">
    <source>
        <dbReference type="Proteomes" id="UP001597440"/>
    </source>
</evidence>
<sequence length="53" mass="5935">MKKIYKAPTLEVFKIELEESIAAASIVTGGATSTPRIEDELILEDKQQWTIDL</sequence>
<dbReference type="RefSeq" id="WP_210354498.1">
    <property type="nucleotide sequence ID" value="NZ_JAEQMU010000002.1"/>
</dbReference>
<evidence type="ECO:0008006" key="3">
    <source>
        <dbReference type="Google" id="ProtNLM"/>
    </source>
</evidence>
<comment type="caution">
    <text evidence="1">The sequence shown here is derived from an EMBL/GenBank/DDBJ whole genome shotgun (WGS) entry which is preliminary data.</text>
</comment>
<evidence type="ECO:0000313" key="1">
    <source>
        <dbReference type="EMBL" id="MFD2557113.1"/>
    </source>
</evidence>